<dbReference type="AlphaFoldDB" id="A0AAV5U9W2"/>
<dbReference type="EMBL" id="BTSX01000006">
    <property type="protein sequence ID" value="GMT03160.1"/>
    <property type="molecule type" value="Genomic_DNA"/>
</dbReference>
<gene>
    <name evidence="1" type="ORF">PENTCL1PPCAC_25334</name>
</gene>
<organism evidence="1 2">
    <name type="scientific">Pristionchus entomophagus</name>
    <dbReference type="NCBI Taxonomy" id="358040"/>
    <lineage>
        <taxon>Eukaryota</taxon>
        <taxon>Metazoa</taxon>
        <taxon>Ecdysozoa</taxon>
        <taxon>Nematoda</taxon>
        <taxon>Chromadorea</taxon>
        <taxon>Rhabditida</taxon>
        <taxon>Rhabditina</taxon>
        <taxon>Diplogasteromorpha</taxon>
        <taxon>Diplogasteroidea</taxon>
        <taxon>Neodiplogasteridae</taxon>
        <taxon>Pristionchus</taxon>
    </lineage>
</organism>
<dbReference type="Proteomes" id="UP001432027">
    <property type="component" value="Unassembled WGS sequence"/>
</dbReference>
<protein>
    <submittedName>
        <fullName evidence="1">Uncharacterized protein</fullName>
    </submittedName>
</protein>
<evidence type="ECO:0000313" key="2">
    <source>
        <dbReference type="Proteomes" id="UP001432027"/>
    </source>
</evidence>
<comment type="caution">
    <text evidence="1">The sequence shown here is derived from an EMBL/GenBank/DDBJ whole genome shotgun (WGS) entry which is preliminary data.</text>
</comment>
<reference evidence="1" key="1">
    <citation type="submission" date="2023-10" db="EMBL/GenBank/DDBJ databases">
        <title>Genome assembly of Pristionchus species.</title>
        <authorList>
            <person name="Yoshida K."/>
            <person name="Sommer R.J."/>
        </authorList>
    </citation>
    <scope>NUCLEOTIDE SEQUENCE</scope>
    <source>
        <strain evidence="1">RS0144</strain>
    </source>
</reference>
<accession>A0AAV5U9W2</accession>
<sequence length="126" mass="14172">MDNIMYGIVDNLYDFDRAVLAAYRSEEKMSEIIKKRAIKNSNIVFEFDKLSADVHFSGLANRIKTTKICGLTWTGTALKKSGSGFWKKEWLTSAIGIIVAVNFHGFSKSARLIEITRSFAQISISE</sequence>
<name>A0AAV5U9W2_9BILA</name>
<evidence type="ECO:0000313" key="1">
    <source>
        <dbReference type="EMBL" id="GMT03160.1"/>
    </source>
</evidence>
<proteinExistence type="predicted"/>
<keyword evidence="2" id="KW-1185">Reference proteome</keyword>